<dbReference type="RefSeq" id="WP_089945964.1">
    <property type="nucleotide sequence ID" value="NZ_FNOI01000002.1"/>
</dbReference>
<accession>A0A1H2V0W5</accession>
<dbReference type="Gene3D" id="2.60.120.10">
    <property type="entry name" value="Jelly Rolls"/>
    <property type="match status" value="1"/>
</dbReference>
<dbReference type="Pfam" id="PF12973">
    <property type="entry name" value="Cupin_7"/>
    <property type="match status" value="1"/>
</dbReference>
<dbReference type="NCBIfam" id="TIGR02451">
    <property type="entry name" value="anti_sig_ChrR"/>
    <property type="match status" value="1"/>
</dbReference>
<name>A0A1H2V0W5_9RHOB</name>
<dbReference type="InterPro" id="IPR012807">
    <property type="entry name" value="Anti-sigma_ChrR"/>
</dbReference>
<dbReference type="Proteomes" id="UP000199441">
    <property type="component" value="Unassembled WGS sequence"/>
</dbReference>
<proteinExistence type="predicted"/>
<organism evidence="2 3">
    <name type="scientific">Litoreibacter albidus</name>
    <dbReference type="NCBI Taxonomy" id="670155"/>
    <lineage>
        <taxon>Bacteria</taxon>
        <taxon>Pseudomonadati</taxon>
        <taxon>Pseudomonadota</taxon>
        <taxon>Alphaproteobacteria</taxon>
        <taxon>Rhodobacterales</taxon>
        <taxon>Roseobacteraceae</taxon>
        <taxon>Litoreibacter</taxon>
    </lineage>
</organism>
<dbReference type="CDD" id="cd20301">
    <property type="entry name" value="cupin_ChrR"/>
    <property type="match status" value="1"/>
</dbReference>
<dbReference type="Gene3D" id="1.10.10.1320">
    <property type="entry name" value="Anti-sigma factor, zinc-finger domain"/>
    <property type="match status" value="1"/>
</dbReference>
<evidence type="ECO:0000313" key="2">
    <source>
        <dbReference type="EMBL" id="SDW61943.1"/>
    </source>
</evidence>
<dbReference type="InterPro" id="IPR041916">
    <property type="entry name" value="Anti_sigma_zinc_sf"/>
</dbReference>
<sequence>MTAITHHTPDALMAAYVAGSLEAPFALVIAAHISMCLECRASYEAHQAIGGSVLEASPSSDLSGDLRTDTLALLDAPVKSRTYHRGNGVYPAPVMEALKGQPPRWKSLGMGVRQCILTAGDEGSTRLLYIPPGQEVPDHSHNGLELTLVLQGSFSDSTGRFGAGDLEIADNDLEHTPKADEGAPCICLAATDAPLRFAAFLPRLLQPFFRI</sequence>
<reference evidence="3" key="1">
    <citation type="submission" date="2016-10" db="EMBL/GenBank/DDBJ databases">
        <authorList>
            <person name="Varghese N."/>
            <person name="Submissions S."/>
        </authorList>
    </citation>
    <scope>NUCLEOTIDE SEQUENCE [LARGE SCALE GENOMIC DNA]</scope>
    <source>
        <strain evidence="3">DSM 26922</strain>
    </source>
</reference>
<dbReference type="AlphaFoldDB" id="A0A1H2V0W5"/>
<keyword evidence="3" id="KW-1185">Reference proteome</keyword>
<dbReference type="InterPro" id="IPR025979">
    <property type="entry name" value="ChrR-like_cupin_dom"/>
</dbReference>
<gene>
    <name evidence="2" type="ORF">SAMN04488001_1357</name>
</gene>
<dbReference type="STRING" id="670155.SAMN04488001_1357"/>
<dbReference type="InterPro" id="IPR011051">
    <property type="entry name" value="RmlC_Cupin_sf"/>
</dbReference>
<protein>
    <submittedName>
        <fullName evidence="2">Anti-ECFsigma factor, ChrR</fullName>
    </submittedName>
</protein>
<evidence type="ECO:0000259" key="1">
    <source>
        <dbReference type="Pfam" id="PF12973"/>
    </source>
</evidence>
<dbReference type="InterPro" id="IPR014710">
    <property type="entry name" value="RmlC-like_jellyroll"/>
</dbReference>
<dbReference type="EMBL" id="FNOI01000002">
    <property type="protein sequence ID" value="SDW61943.1"/>
    <property type="molecule type" value="Genomic_DNA"/>
</dbReference>
<evidence type="ECO:0000313" key="3">
    <source>
        <dbReference type="Proteomes" id="UP000199441"/>
    </source>
</evidence>
<feature type="domain" description="ChrR-like cupin" evidence="1">
    <location>
        <begin position="104"/>
        <end position="188"/>
    </location>
</feature>
<dbReference type="SUPFAM" id="SSF51182">
    <property type="entry name" value="RmlC-like cupins"/>
    <property type="match status" value="1"/>
</dbReference>
<dbReference type="OrthoDB" id="2988517at2"/>